<gene>
    <name evidence="1" type="ORF">G0P99_11260</name>
</gene>
<dbReference type="InterPro" id="IPR016024">
    <property type="entry name" value="ARM-type_fold"/>
</dbReference>
<dbReference type="EMBL" id="JAAGOX010000015">
    <property type="protein sequence ID" value="NDW45540.1"/>
    <property type="molecule type" value="Genomic_DNA"/>
</dbReference>
<dbReference type="AlphaFoldDB" id="A0A6B2NQE0"/>
<dbReference type="RefSeq" id="WP_164129802.1">
    <property type="nucleotide sequence ID" value="NZ_JAAGOX010000015.1"/>
</dbReference>
<reference evidence="1" key="1">
    <citation type="submission" date="2020-02" db="EMBL/GenBank/DDBJ databases">
        <title>Delineation of the pyrene-degrading pathway in Roseobacter clade bacteria by genomic analysis.</title>
        <authorList>
            <person name="Zhou H."/>
            <person name="Wang H."/>
        </authorList>
    </citation>
    <scope>NUCLEOTIDE SEQUENCE</scope>
    <source>
        <strain evidence="1">PrR005</strain>
    </source>
</reference>
<evidence type="ECO:0008006" key="2">
    <source>
        <dbReference type="Google" id="ProtNLM"/>
    </source>
</evidence>
<dbReference type="Pfam" id="PF13646">
    <property type="entry name" value="HEAT_2"/>
    <property type="match status" value="1"/>
</dbReference>
<dbReference type="Gene3D" id="1.25.10.10">
    <property type="entry name" value="Leucine-rich Repeat Variant"/>
    <property type="match status" value="1"/>
</dbReference>
<comment type="caution">
    <text evidence="1">The sequence shown here is derived from an EMBL/GenBank/DDBJ whole genome shotgun (WGS) entry which is preliminary data.</text>
</comment>
<proteinExistence type="predicted"/>
<accession>A0A6B2NQE0</accession>
<sequence length="345" mass="37970">MEVRIVEDVIRAHAEGAAFCWAQFSLALQTDPVDQVVINRRRTETEAHLDGLRIAGTAAWPILIDQLETYEERGEIFAAAILAFEQSNERRLLQVLSLAETDEGREGLRGAIAWAAPELTAPYVRKWLDSPTPALRWLAVAAFVDRSADPGTRLERLLSDPDDKVRALACTAAAKAHRDDTVPRLRELLETSRAEVELAAATGLLELGHPPDDTLTTPLRRAVLAAPGNVPLLRKLVRASPAKDIRAWFAMLLQDSETAPIAVRGAGLLGDKTIVPWLVEQMREPALADAAGRAFLDLFPEAWEAWDDLTSLDPKDHGPAFVEAFGDEMEVLPIAVRIAEFFEKA</sequence>
<dbReference type="InterPro" id="IPR011989">
    <property type="entry name" value="ARM-like"/>
</dbReference>
<evidence type="ECO:0000313" key="1">
    <source>
        <dbReference type="EMBL" id="NDW45540.1"/>
    </source>
</evidence>
<organism evidence="1">
    <name type="scientific">Ruegeria sp. PrR005</name>
    <dbReference type="NCBI Taxonomy" id="2706882"/>
    <lineage>
        <taxon>Bacteria</taxon>
        <taxon>Pseudomonadati</taxon>
        <taxon>Pseudomonadota</taxon>
        <taxon>Alphaproteobacteria</taxon>
        <taxon>Rhodobacterales</taxon>
        <taxon>Roseobacteraceae</taxon>
        <taxon>Ruegeria</taxon>
    </lineage>
</organism>
<protein>
    <recommendedName>
        <fullName evidence="2">HEAT repeat domain-containing protein</fullName>
    </recommendedName>
</protein>
<dbReference type="SUPFAM" id="SSF48371">
    <property type="entry name" value="ARM repeat"/>
    <property type="match status" value="1"/>
</dbReference>
<name>A0A6B2NQE0_9RHOB</name>